<evidence type="ECO:0000259" key="8">
    <source>
        <dbReference type="PROSITE" id="PS51198"/>
    </source>
</evidence>
<dbReference type="GO" id="GO:0016787">
    <property type="term" value="F:hydrolase activity"/>
    <property type="evidence" value="ECO:0007669"/>
    <property type="project" value="UniProtKB-UniRule"/>
</dbReference>
<dbReference type="AlphaFoldDB" id="A0AAW7TB12"/>
<dbReference type="InterPro" id="IPR027417">
    <property type="entry name" value="P-loop_NTPase"/>
</dbReference>
<dbReference type="Pfam" id="PF00580">
    <property type="entry name" value="UvrD-helicase"/>
    <property type="match status" value="1"/>
</dbReference>
<dbReference type="Gene3D" id="3.40.50.300">
    <property type="entry name" value="P-loop containing nucleotide triphosphate hydrolases"/>
    <property type="match status" value="1"/>
</dbReference>
<dbReference type="InterPro" id="IPR014016">
    <property type="entry name" value="UvrD-like_ATP-bd"/>
</dbReference>
<dbReference type="RefSeq" id="WP_301788907.1">
    <property type="nucleotide sequence ID" value="NZ_JAUJRV010000045.1"/>
</dbReference>
<dbReference type="Proteomes" id="UP001171620">
    <property type="component" value="Unassembled WGS sequence"/>
</dbReference>
<evidence type="ECO:0000256" key="6">
    <source>
        <dbReference type="ARBA" id="ARBA00034923"/>
    </source>
</evidence>
<gene>
    <name evidence="9" type="ORF">QZM33_30890</name>
</gene>
<keyword evidence="5" id="KW-0238">DNA-binding</keyword>
<dbReference type="PROSITE" id="PS51198">
    <property type="entry name" value="UVRD_HELICASE_ATP_BIND"/>
    <property type="match status" value="1"/>
</dbReference>
<evidence type="ECO:0000256" key="7">
    <source>
        <dbReference type="PROSITE-ProRule" id="PRU00560"/>
    </source>
</evidence>
<organism evidence="9 10">
    <name type="scientific">Burkholderia vietnamiensis</name>
    <dbReference type="NCBI Taxonomy" id="60552"/>
    <lineage>
        <taxon>Bacteria</taxon>
        <taxon>Pseudomonadati</taxon>
        <taxon>Pseudomonadota</taxon>
        <taxon>Betaproteobacteria</taxon>
        <taxon>Burkholderiales</taxon>
        <taxon>Burkholderiaceae</taxon>
        <taxon>Burkholderia</taxon>
        <taxon>Burkholderia cepacia complex</taxon>
    </lineage>
</organism>
<evidence type="ECO:0000313" key="10">
    <source>
        <dbReference type="Proteomes" id="UP001171620"/>
    </source>
</evidence>
<dbReference type="InterPro" id="IPR000212">
    <property type="entry name" value="DNA_helicase_UvrD/REP"/>
</dbReference>
<evidence type="ECO:0000256" key="3">
    <source>
        <dbReference type="ARBA" id="ARBA00022806"/>
    </source>
</evidence>
<dbReference type="Gene3D" id="1.10.10.160">
    <property type="match status" value="1"/>
</dbReference>
<dbReference type="SUPFAM" id="SSF52540">
    <property type="entry name" value="P-loop containing nucleoside triphosphate hydrolases"/>
    <property type="match status" value="1"/>
</dbReference>
<comment type="caution">
    <text evidence="9">The sequence shown here is derived from an EMBL/GenBank/DDBJ whole genome shotgun (WGS) entry which is preliminary data.</text>
</comment>
<dbReference type="EMBL" id="JAUJRV010000045">
    <property type="protein sequence ID" value="MDN7799348.1"/>
    <property type="molecule type" value="Genomic_DNA"/>
</dbReference>
<evidence type="ECO:0000256" key="1">
    <source>
        <dbReference type="ARBA" id="ARBA00022741"/>
    </source>
</evidence>
<evidence type="ECO:0000313" key="9">
    <source>
        <dbReference type="EMBL" id="MDN7799348.1"/>
    </source>
</evidence>
<reference evidence="9" key="1">
    <citation type="submission" date="2023-07" db="EMBL/GenBank/DDBJ databases">
        <title>A collection of bacterial strains from the Burkholderia cepacia Research Laboratory and Repository.</title>
        <authorList>
            <person name="Lipuma J."/>
            <person name="Spilker T."/>
            <person name="Caverly L."/>
        </authorList>
    </citation>
    <scope>NUCLEOTIDE SEQUENCE</scope>
    <source>
        <strain evidence="9">AU44268</strain>
    </source>
</reference>
<dbReference type="PANTHER" id="PTHR11070:SF2">
    <property type="entry name" value="ATP-DEPENDENT DNA HELICASE SRS2"/>
    <property type="match status" value="1"/>
</dbReference>
<keyword evidence="2 7" id="KW-0378">Hydrolase</keyword>
<protein>
    <recommendedName>
        <fullName evidence="6">DNA 3'-5' helicase II</fullName>
    </recommendedName>
</protein>
<name>A0AAW7TB12_BURVI</name>
<dbReference type="PANTHER" id="PTHR11070">
    <property type="entry name" value="UVRD / RECB / PCRA DNA HELICASE FAMILY MEMBER"/>
    <property type="match status" value="1"/>
</dbReference>
<keyword evidence="1 7" id="KW-0547">Nucleotide-binding</keyword>
<keyword evidence="4 7" id="KW-0067">ATP-binding</keyword>
<accession>A0AAW7TB12</accession>
<keyword evidence="3 7" id="KW-0347">Helicase</keyword>
<sequence length="631" mass="68851">MSIPPITQEDIEELQVEYPSLDFAHPERQAVLFADGSVDVQAAPGSGKTTLLAAKLSILAKKWQYESRGICVVSHTNVAREEIEARLRESRYGALLFSHPHFIGTIQTFIHKFVSLPLLRSWGVEVRVIDDKEYRRISELRLNADYKLRALASNSPNKYGPALRSLRYLGPELELSCLDKTLPGKTASSYARIEALKTSLTADGIFRYDDMFAFAQHTLAKYPALSEALGHRFPLVFVDEMQDTSDAQDALLKSAMGAQSIFQRFGDVNQRILRAGDTTAASFPLSGSLPVSTSKRFGASIAGVANSLRAFGQNIVGDNVESNLPVTLFTFTDESVKEVVSAFADRAAQLVPAAEIEKYGIKAVGQRKDETTTVGCGRVLGDYAAIDPPAPGKAPYIVNLHRSLQLAAAARAEARNLVEAASRTRVALLHLLRDLGWTPAKEAKTWRQLETHTDAAAFRAANAMVESLLHMPTPSVVASDWDIVLTSLAVQLTSITGHVTTADDLRELESSRFSEPHAAPGSSTQPATMTHGLSVCVDTIAGVKGETHAATLVLECVYNRKYDVTASLPFLCGEKSSLTETNAITLSRLHNLFVAATRPRHFLAFSIHESRLSAEHRSRLEALGWVVVDVT</sequence>
<feature type="domain" description="UvrD-like helicase ATP-binding" evidence="8">
    <location>
        <begin position="21"/>
        <end position="323"/>
    </location>
</feature>
<dbReference type="GO" id="GO:0043138">
    <property type="term" value="F:3'-5' DNA helicase activity"/>
    <property type="evidence" value="ECO:0007669"/>
    <property type="project" value="TreeGrafter"/>
</dbReference>
<dbReference type="GO" id="GO:0003677">
    <property type="term" value="F:DNA binding"/>
    <property type="evidence" value="ECO:0007669"/>
    <property type="project" value="UniProtKB-KW"/>
</dbReference>
<dbReference type="InterPro" id="IPR013986">
    <property type="entry name" value="DExx_box_DNA_helicase_dom_sf"/>
</dbReference>
<feature type="binding site" evidence="7">
    <location>
        <begin position="42"/>
        <end position="49"/>
    </location>
    <ligand>
        <name>ATP</name>
        <dbReference type="ChEBI" id="CHEBI:30616"/>
    </ligand>
</feature>
<dbReference type="GO" id="GO:0005524">
    <property type="term" value="F:ATP binding"/>
    <property type="evidence" value="ECO:0007669"/>
    <property type="project" value="UniProtKB-UniRule"/>
</dbReference>
<evidence type="ECO:0000256" key="2">
    <source>
        <dbReference type="ARBA" id="ARBA00022801"/>
    </source>
</evidence>
<evidence type="ECO:0000256" key="4">
    <source>
        <dbReference type="ARBA" id="ARBA00022840"/>
    </source>
</evidence>
<dbReference type="GO" id="GO:0000725">
    <property type="term" value="P:recombinational repair"/>
    <property type="evidence" value="ECO:0007669"/>
    <property type="project" value="TreeGrafter"/>
</dbReference>
<proteinExistence type="predicted"/>
<evidence type="ECO:0000256" key="5">
    <source>
        <dbReference type="ARBA" id="ARBA00023125"/>
    </source>
</evidence>